<protein>
    <submittedName>
        <fullName evidence="2">Uncharacterized protein</fullName>
    </submittedName>
</protein>
<accession>A0A372ZLW2</accession>
<reference evidence="2 3" key="1">
    <citation type="submission" date="2018-08" db="EMBL/GenBank/DDBJ databases">
        <title>Diversity &amp; Physiological Properties of Lignin-Decomposing Actinobacteria from Soil.</title>
        <authorList>
            <person name="Roh S.G."/>
            <person name="Kim S.B."/>
        </authorList>
    </citation>
    <scope>NUCLEOTIDE SEQUENCE [LARGE SCALE GENOMIC DNA]</scope>
    <source>
        <strain evidence="2 3">MMS17-GH009</strain>
    </source>
</reference>
<name>A0A372ZLW2_9ACTN</name>
<comment type="caution">
    <text evidence="2">The sequence shown here is derived from an EMBL/GenBank/DDBJ whole genome shotgun (WGS) entry which is preliminary data.</text>
</comment>
<keyword evidence="3" id="KW-1185">Reference proteome</keyword>
<gene>
    <name evidence="2" type="ORF">DR950_00965</name>
</gene>
<dbReference type="Proteomes" id="UP000263377">
    <property type="component" value="Unassembled WGS sequence"/>
</dbReference>
<sequence>MAGALTTVQPLGAWAVQPSRPDSGLRAPARDSKSSSRRPAGGGVDGEDGALAALVDEVEGEFVALEAGLDQQVAGGGASSTCWTLSEKADSTVFADGTARFGLRTRDSSPA</sequence>
<evidence type="ECO:0000256" key="1">
    <source>
        <dbReference type="SAM" id="MobiDB-lite"/>
    </source>
</evidence>
<dbReference type="AlphaFoldDB" id="A0A372ZLW2"/>
<proteinExistence type="predicted"/>
<feature type="region of interest" description="Disordered" evidence="1">
    <location>
        <begin position="1"/>
        <end position="48"/>
    </location>
</feature>
<evidence type="ECO:0000313" key="3">
    <source>
        <dbReference type="Proteomes" id="UP000263377"/>
    </source>
</evidence>
<dbReference type="EMBL" id="QVIG01000001">
    <property type="protein sequence ID" value="RGD56554.1"/>
    <property type="molecule type" value="Genomic_DNA"/>
</dbReference>
<organism evidence="2 3">
    <name type="scientific">Kitasatospora xanthocidica</name>
    <dbReference type="NCBI Taxonomy" id="83382"/>
    <lineage>
        <taxon>Bacteria</taxon>
        <taxon>Bacillati</taxon>
        <taxon>Actinomycetota</taxon>
        <taxon>Actinomycetes</taxon>
        <taxon>Kitasatosporales</taxon>
        <taxon>Streptomycetaceae</taxon>
        <taxon>Kitasatospora</taxon>
    </lineage>
</organism>
<evidence type="ECO:0000313" key="2">
    <source>
        <dbReference type="EMBL" id="RGD56554.1"/>
    </source>
</evidence>